<proteinExistence type="predicted"/>
<feature type="region of interest" description="Disordered" evidence="1">
    <location>
        <begin position="144"/>
        <end position="164"/>
    </location>
</feature>
<organism evidence="2 3">
    <name type="scientific">Paenibacillus hexagrammi</name>
    <dbReference type="NCBI Taxonomy" id="2908839"/>
    <lineage>
        <taxon>Bacteria</taxon>
        <taxon>Bacillati</taxon>
        <taxon>Bacillota</taxon>
        <taxon>Bacilli</taxon>
        <taxon>Bacillales</taxon>
        <taxon>Paenibacillaceae</taxon>
        <taxon>Paenibacillus</taxon>
    </lineage>
</organism>
<dbReference type="Proteomes" id="UP001649230">
    <property type="component" value="Chromosome"/>
</dbReference>
<keyword evidence="3" id="KW-1185">Reference proteome</keyword>
<evidence type="ECO:0000313" key="3">
    <source>
        <dbReference type="Proteomes" id="UP001649230"/>
    </source>
</evidence>
<dbReference type="Pfam" id="PF10676">
    <property type="entry name" value="gerPA"/>
    <property type="match status" value="1"/>
</dbReference>
<evidence type="ECO:0000256" key="1">
    <source>
        <dbReference type="SAM" id="MobiDB-lite"/>
    </source>
</evidence>
<sequence>MEVTINFDQIQVKSMDSSSGIFVGQINHAYGWNSQSKSNMGFGKIGDHNVMANIESVVYDDDHVDAPMINKSVLTENKEESGAHHSEIKFAAIEVGTMDTNATVSVGESSQAGWSSQAKSNYGNGTFVGDSVLTHNKSIIKDDDVVDSPVNDQDRVSSSMIQQG</sequence>
<name>A0ABY3SIQ7_9BACL</name>
<reference evidence="2 3" key="1">
    <citation type="journal article" date="2024" name="Int. J. Syst. Evol. Microbiol.">
        <title>Paenibacillus hexagrammi sp. nov., a novel bacterium isolated from the gut content of Hexagrammos agrammus.</title>
        <authorList>
            <person name="Jung H.K."/>
            <person name="Kim D.G."/>
            <person name="Zin H."/>
            <person name="Park J."/>
            <person name="Jung H."/>
            <person name="Kim Y.O."/>
            <person name="Kong H.J."/>
            <person name="Kim J.W."/>
            <person name="Kim Y.S."/>
        </authorList>
    </citation>
    <scope>NUCLEOTIDE SEQUENCE [LARGE SCALE GENOMIC DNA]</scope>
    <source>
        <strain evidence="2 3">YPD9-1</strain>
    </source>
</reference>
<protein>
    <submittedName>
        <fullName evidence="2">Spore germination protein</fullName>
    </submittedName>
</protein>
<gene>
    <name evidence="2" type="ORF">L0M14_25335</name>
</gene>
<dbReference type="EMBL" id="CP090978">
    <property type="protein sequence ID" value="UJF32862.1"/>
    <property type="molecule type" value="Genomic_DNA"/>
</dbReference>
<dbReference type="RefSeq" id="WP_235119205.1">
    <property type="nucleotide sequence ID" value="NZ_CP090978.1"/>
</dbReference>
<accession>A0ABY3SIQ7</accession>
<dbReference type="InterPro" id="IPR019618">
    <property type="entry name" value="Spore_germination_GerPA"/>
</dbReference>
<evidence type="ECO:0000313" key="2">
    <source>
        <dbReference type="EMBL" id="UJF32862.1"/>
    </source>
</evidence>